<organism evidence="2 3">
    <name type="scientific">Apiospora marii</name>
    <dbReference type="NCBI Taxonomy" id="335849"/>
    <lineage>
        <taxon>Eukaryota</taxon>
        <taxon>Fungi</taxon>
        <taxon>Dikarya</taxon>
        <taxon>Ascomycota</taxon>
        <taxon>Pezizomycotina</taxon>
        <taxon>Sordariomycetes</taxon>
        <taxon>Xylariomycetidae</taxon>
        <taxon>Amphisphaeriales</taxon>
        <taxon>Apiosporaceae</taxon>
        <taxon>Apiospora</taxon>
    </lineage>
</organism>
<reference evidence="2 3" key="1">
    <citation type="submission" date="2023-01" db="EMBL/GenBank/DDBJ databases">
        <title>Analysis of 21 Apiospora genomes using comparative genomics revels a genus with tremendous synthesis potential of carbohydrate active enzymes and secondary metabolites.</title>
        <authorList>
            <person name="Sorensen T."/>
        </authorList>
    </citation>
    <scope>NUCLEOTIDE SEQUENCE [LARGE SCALE GENOMIC DNA]</scope>
    <source>
        <strain evidence="2 3">CBS 20057</strain>
    </source>
</reference>
<evidence type="ECO:0000313" key="3">
    <source>
        <dbReference type="Proteomes" id="UP001396898"/>
    </source>
</evidence>
<accession>A0ABR1S9A0</accession>
<evidence type="ECO:0000256" key="1">
    <source>
        <dbReference type="SAM" id="MobiDB-lite"/>
    </source>
</evidence>
<protein>
    <submittedName>
        <fullName evidence="2">Uncharacterized protein</fullName>
    </submittedName>
</protein>
<dbReference type="Proteomes" id="UP001396898">
    <property type="component" value="Unassembled WGS sequence"/>
</dbReference>
<gene>
    <name evidence="2" type="ORF">PG991_005470</name>
</gene>
<proteinExistence type="predicted"/>
<keyword evidence="3" id="KW-1185">Reference proteome</keyword>
<sequence>MNPRAGSKPTAEPWEARGIFPVWVEQDELGMSNKLLSAPAKESKTCCPIDVAVPSSSRQVEMVAQCTHFVALAFVDDLGMGPPPALGVGNESFAEAEPPNGQPTPVTSSKDSKHKSPLEHFTGDAGGARVTSKSPVPTSKLICVNGWHILRGMPGDLFDSS</sequence>
<feature type="compositionally biased region" description="Basic and acidic residues" evidence="1">
    <location>
        <begin position="110"/>
        <end position="122"/>
    </location>
</feature>
<evidence type="ECO:0000313" key="2">
    <source>
        <dbReference type="EMBL" id="KAK8028414.1"/>
    </source>
</evidence>
<comment type="caution">
    <text evidence="2">The sequence shown here is derived from an EMBL/GenBank/DDBJ whole genome shotgun (WGS) entry which is preliminary data.</text>
</comment>
<dbReference type="EMBL" id="JAQQWI010000007">
    <property type="protein sequence ID" value="KAK8028414.1"/>
    <property type="molecule type" value="Genomic_DNA"/>
</dbReference>
<feature type="region of interest" description="Disordered" evidence="1">
    <location>
        <begin position="84"/>
        <end position="134"/>
    </location>
</feature>
<name>A0ABR1S9A0_9PEZI</name>